<reference evidence="1 2" key="1">
    <citation type="submission" date="2024-01" db="EMBL/GenBank/DDBJ databases">
        <title>Multi-omics insights into the function and evolution of sodium benzoate biodegradation pathways in Benzoatithermus flavus gen. nov., sp. nov. from hot spring.</title>
        <authorList>
            <person name="Hu C.-J."/>
            <person name="Li W.-J."/>
        </authorList>
    </citation>
    <scope>NUCLEOTIDE SEQUENCE [LARGE SCALE GENOMIC DNA]</scope>
    <source>
        <strain evidence="1 2">SYSU G07066</strain>
    </source>
</reference>
<organism evidence="1 2">
    <name type="scientific">Benzoatithermus flavus</name>
    <dbReference type="NCBI Taxonomy" id="3108223"/>
    <lineage>
        <taxon>Bacteria</taxon>
        <taxon>Pseudomonadati</taxon>
        <taxon>Pseudomonadota</taxon>
        <taxon>Alphaproteobacteria</taxon>
        <taxon>Geminicoccales</taxon>
        <taxon>Geminicoccaceae</taxon>
        <taxon>Benzoatithermus</taxon>
    </lineage>
</organism>
<dbReference type="InterPro" id="IPR045932">
    <property type="entry name" value="DUF6352"/>
</dbReference>
<dbReference type="RefSeq" id="WP_418158328.1">
    <property type="nucleotide sequence ID" value="NZ_JBBLZC010000003.1"/>
</dbReference>
<dbReference type="EMBL" id="JBBLZC010000003">
    <property type="protein sequence ID" value="MEK0082481.1"/>
    <property type="molecule type" value="Genomic_DNA"/>
</dbReference>
<dbReference type="Pfam" id="PF19879">
    <property type="entry name" value="DUF6352"/>
    <property type="match status" value="1"/>
</dbReference>
<accession>A0ABU8XN72</accession>
<gene>
    <name evidence="1" type="ORF">U1T56_04920</name>
</gene>
<evidence type="ECO:0000313" key="1">
    <source>
        <dbReference type="EMBL" id="MEK0082481.1"/>
    </source>
</evidence>
<proteinExistence type="predicted"/>
<keyword evidence="2" id="KW-1185">Reference proteome</keyword>
<protein>
    <submittedName>
        <fullName evidence="1">DUF6352 family protein</fullName>
    </submittedName>
</protein>
<name>A0ABU8XN72_9PROT</name>
<comment type="caution">
    <text evidence="1">The sequence shown here is derived from an EMBL/GenBank/DDBJ whole genome shotgun (WGS) entry which is preliminary data.</text>
</comment>
<evidence type="ECO:0000313" key="2">
    <source>
        <dbReference type="Proteomes" id="UP001375743"/>
    </source>
</evidence>
<sequence>MKRAVAALPTPDFWRSSGWHLLERREDGRHRASDDYLRAYLLRPELAPVEESCAVERALHAALLDDPRRPITPATLLGPRDPDARDNYEVFARFRDHLLRHDTLEDAYLALVLRGHRGIPALFVGHLVHAILRGILDGCRDGITLRAAECLFRVQSVAMRDGAVLLADHDTVELRARTVDSGSTNRLPAGREEGSGLRRVELDVLRADDAAGYFARSDRFDTVLDVSFTRPGLDALCRVLEAWGRHFLGLSVAIQPLQSMCDERWRWHLGLDAEASAILDALYAGEDLPEEDRARVLSLFRLEIGDQDAVRADMRGRSVYMAMARDATHRLRLKPQNLLVNLPLAEAS</sequence>
<dbReference type="Proteomes" id="UP001375743">
    <property type="component" value="Unassembled WGS sequence"/>
</dbReference>